<reference evidence="1" key="1">
    <citation type="journal article" date="2018" name="Genome Biol.">
        <title>SKESA: strategic k-mer extension for scrupulous assemblies.</title>
        <authorList>
            <person name="Souvorov A."/>
            <person name="Agarwala R."/>
            <person name="Lipman D.J."/>
        </authorList>
    </citation>
    <scope>NUCLEOTIDE SEQUENCE</scope>
    <source>
        <strain evidence="1">MA.CK_00/00002125</strain>
    </source>
</reference>
<accession>A0A756L6P4</accession>
<dbReference type="Gene3D" id="1.25.40.820">
    <property type="match status" value="1"/>
</dbReference>
<reference evidence="1" key="2">
    <citation type="submission" date="2020-02" db="EMBL/GenBank/DDBJ databases">
        <authorList>
            <consortium name="NCBI Pathogen Detection Project"/>
        </authorList>
    </citation>
    <scope>NUCLEOTIDE SEQUENCE</scope>
    <source>
        <strain evidence="1">MA.CK_00/00002125</strain>
    </source>
</reference>
<evidence type="ECO:0000313" key="1">
    <source>
        <dbReference type="EMBL" id="HAG0013174.1"/>
    </source>
</evidence>
<proteinExistence type="predicted"/>
<comment type="caution">
    <text evidence="1">The sequence shown here is derived from an EMBL/GenBank/DDBJ whole genome shotgun (WGS) entry which is preliminary data.</text>
</comment>
<gene>
    <name evidence="1" type="ORF">G8O67_000375</name>
</gene>
<dbReference type="InterPro" id="IPR047842">
    <property type="entry name" value="YdaE-like"/>
</dbReference>
<protein>
    <submittedName>
        <fullName evidence="1">Uncharacterized protein</fullName>
    </submittedName>
</protein>
<name>A0A756L6P4_SALER</name>
<dbReference type="AlphaFoldDB" id="A0A756L6P4"/>
<organism evidence="1">
    <name type="scientific">Salmonella enterica</name>
    <name type="common">Salmonella choleraesuis</name>
    <dbReference type="NCBI Taxonomy" id="28901"/>
    <lineage>
        <taxon>Bacteria</taxon>
        <taxon>Pseudomonadati</taxon>
        <taxon>Pseudomonadota</taxon>
        <taxon>Gammaproteobacteria</taxon>
        <taxon>Enterobacterales</taxon>
        <taxon>Enterobacteriaceae</taxon>
        <taxon>Salmonella</taxon>
    </lineage>
</organism>
<sequence length="58" mass="6900">MRLYMKIKCAYHLCNKELEEKEGINKPLTFMRGVIHTTENRTYCSKQCASYDQMAHEL</sequence>
<dbReference type="NCBIfam" id="NF041288">
    <property type="entry name" value="YdaE_coli"/>
    <property type="match status" value="1"/>
</dbReference>
<dbReference type="InterPro" id="IPR038534">
    <property type="entry name" value="Rtr1/RPAP2_sf"/>
</dbReference>
<dbReference type="EMBL" id="DAAWYJ010000002">
    <property type="protein sequence ID" value="HAG0013174.1"/>
    <property type="molecule type" value="Genomic_DNA"/>
</dbReference>